<organism evidence="1 2">
    <name type="scientific">Pleurodeles waltl</name>
    <name type="common">Iberian ribbed newt</name>
    <dbReference type="NCBI Taxonomy" id="8319"/>
    <lineage>
        <taxon>Eukaryota</taxon>
        <taxon>Metazoa</taxon>
        <taxon>Chordata</taxon>
        <taxon>Craniata</taxon>
        <taxon>Vertebrata</taxon>
        <taxon>Euteleostomi</taxon>
        <taxon>Amphibia</taxon>
        <taxon>Batrachia</taxon>
        <taxon>Caudata</taxon>
        <taxon>Salamandroidea</taxon>
        <taxon>Salamandridae</taxon>
        <taxon>Pleurodelinae</taxon>
        <taxon>Pleurodeles</taxon>
    </lineage>
</organism>
<proteinExistence type="predicted"/>
<name>A0AAV7PLY1_PLEWA</name>
<sequence>MGFHKWDLIGIAKVGDLWTHGAALPYTDRQADFQLAPAEVFRYLQIHHALHKILPKGEDPTESSQLEDNLLTEFMPRKAVSFTYLKLINNSPDTLGSLREHWEHDLGELDDDE</sequence>
<protein>
    <submittedName>
        <fullName evidence="1">Uncharacterized protein</fullName>
    </submittedName>
</protein>
<evidence type="ECO:0000313" key="1">
    <source>
        <dbReference type="EMBL" id="KAJ1129276.1"/>
    </source>
</evidence>
<dbReference type="Proteomes" id="UP001066276">
    <property type="component" value="Chromosome 7"/>
</dbReference>
<reference evidence="1" key="1">
    <citation type="journal article" date="2022" name="bioRxiv">
        <title>Sequencing and chromosome-scale assembly of the giantPleurodeles waltlgenome.</title>
        <authorList>
            <person name="Brown T."/>
            <person name="Elewa A."/>
            <person name="Iarovenko S."/>
            <person name="Subramanian E."/>
            <person name="Araus A.J."/>
            <person name="Petzold A."/>
            <person name="Susuki M."/>
            <person name="Suzuki K.-i.T."/>
            <person name="Hayashi T."/>
            <person name="Toyoda A."/>
            <person name="Oliveira C."/>
            <person name="Osipova E."/>
            <person name="Leigh N.D."/>
            <person name="Simon A."/>
            <person name="Yun M.H."/>
        </authorList>
    </citation>
    <scope>NUCLEOTIDE SEQUENCE</scope>
    <source>
        <strain evidence="1">20211129_DDA</strain>
        <tissue evidence="1">Liver</tissue>
    </source>
</reference>
<evidence type="ECO:0000313" key="2">
    <source>
        <dbReference type="Proteomes" id="UP001066276"/>
    </source>
</evidence>
<keyword evidence="2" id="KW-1185">Reference proteome</keyword>
<dbReference type="EMBL" id="JANPWB010000011">
    <property type="protein sequence ID" value="KAJ1129276.1"/>
    <property type="molecule type" value="Genomic_DNA"/>
</dbReference>
<comment type="caution">
    <text evidence="1">The sequence shown here is derived from an EMBL/GenBank/DDBJ whole genome shotgun (WGS) entry which is preliminary data.</text>
</comment>
<accession>A0AAV7PLY1</accession>
<dbReference type="AlphaFoldDB" id="A0AAV7PLY1"/>
<gene>
    <name evidence="1" type="ORF">NDU88_007647</name>
</gene>